<dbReference type="PANTHER" id="PTHR30614:SF46">
    <property type="entry name" value="ABC TRANSPORTER MEMBRANE SPANNING PERMEASE-GLUTAMINE TRANSPORT"/>
    <property type="match status" value="1"/>
</dbReference>
<comment type="caution">
    <text evidence="11">The sequence shown here is derived from an EMBL/GenBank/DDBJ whole genome shotgun (WGS) entry which is preliminary data.</text>
</comment>
<evidence type="ECO:0000256" key="1">
    <source>
        <dbReference type="ARBA" id="ARBA00004651"/>
    </source>
</evidence>
<dbReference type="Pfam" id="PF00497">
    <property type="entry name" value="SBP_bac_3"/>
    <property type="match status" value="1"/>
</dbReference>
<keyword evidence="7 9" id="KW-1133">Transmembrane helix</keyword>
<evidence type="ECO:0000259" key="10">
    <source>
        <dbReference type="PROSITE" id="PS50928"/>
    </source>
</evidence>
<dbReference type="PANTHER" id="PTHR30614">
    <property type="entry name" value="MEMBRANE COMPONENT OF AMINO ACID ABC TRANSPORTER"/>
    <property type="match status" value="1"/>
</dbReference>
<dbReference type="Gene3D" id="1.10.3720.10">
    <property type="entry name" value="MetI-like"/>
    <property type="match status" value="1"/>
</dbReference>
<evidence type="ECO:0000313" key="11">
    <source>
        <dbReference type="EMBL" id="MDJ1129229.1"/>
    </source>
</evidence>
<dbReference type="CDD" id="cd06261">
    <property type="entry name" value="TM_PBP2"/>
    <property type="match status" value="1"/>
</dbReference>
<feature type="transmembrane region" description="Helical" evidence="9">
    <location>
        <begin position="297"/>
        <end position="317"/>
    </location>
</feature>
<dbReference type="Proteomes" id="UP001431693">
    <property type="component" value="Unassembled WGS sequence"/>
</dbReference>
<dbReference type="SMART" id="SM00079">
    <property type="entry name" value="PBPe"/>
    <property type="match status" value="1"/>
</dbReference>
<dbReference type="PROSITE" id="PS50928">
    <property type="entry name" value="ABC_TM1"/>
    <property type="match status" value="1"/>
</dbReference>
<comment type="similarity">
    <text evidence="9">Belongs to the binding-protein-dependent transport system permease family.</text>
</comment>
<dbReference type="Pfam" id="PF00528">
    <property type="entry name" value="BPD_transp_1"/>
    <property type="match status" value="1"/>
</dbReference>
<accession>A0ABT6ZJK7</accession>
<feature type="transmembrane region" description="Helical" evidence="9">
    <location>
        <begin position="329"/>
        <end position="352"/>
    </location>
</feature>
<keyword evidence="3 9" id="KW-0813">Transport</keyword>
<protein>
    <submittedName>
        <fullName evidence="11">ABC transporter substrate-binding protein/permease</fullName>
    </submittedName>
</protein>
<dbReference type="InterPro" id="IPR010065">
    <property type="entry name" value="AA_ABC_transptr_permease_3TM"/>
</dbReference>
<dbReference type="InterPro" id="IPR000515">
    <property type="entry name" value="MetI-like"/>
</dbReference>
<feature type="domain" description="ABC transmembrane type-1" evidence="10">
    <location>
        <begin position="293"/>
        <end position="482"/>
    </location>
</feature>
<reference evidence="11" key="1">
    <citation type="submission" date="2023-05" db="EMBL/GenBank/DDBJ databases">
        <title>[olsenella] sp. nov., isolated from a pig farm feces dump.</title>
        <authorList>
            <person name="Chang Y.-H."/>
        </authorList>
    </citation>
    <scope>NUCLEOTIDE SEQUENCE</scope>
    <source>
        <strain evidence="11">YH-ols2217</strain>
    </source>
</reference>
<evidence type="ECO:0000256" key="6">
    <source>
        <dbReference type="ARBA" id="ARBA00022729"/>
    </source>
</evidence>
<dbReference type="InterPro" id="IPR035906">
    <property type="entry name" value="MetI-like_sf"/>
</dbReference>
<evidence type="ECO:0000256" key="9">
    <source>
        <dbReference type="RuleBase" id="RU363032"/>
    </source>
</evidence>
<dbReference type="InterPro" id="IPR001320">
    <property type="entry name" value="Iontro_rcpt_C"/>
</dbReference>
<feature type="transmembrane region" description="Helical" evidence="9">
    <location>
        <begin position="463"/>
        <end position="485"/>
    </location>
</feature>
<gene>
    <name evidence="11" type="ORF">QJ043_03930</name>
</gene>
<comment type="similarity">
    <text evidence="2">Belongs to the bacterial solute-binding protein 3 family.</text>
</comment>
<organism evidence="11 12">
    <name type="scientific">Kribbibacterium absianum</name>
    <dbReference type="NCBI Taxonomy" id="3044210"/>
    <lineage>
        <taxon>Bacteria</taxon>
        <taxon>Bacillati</taxon>
        <taxon>Actinomycetota</taxon>
        <taxon>Coriobacteriia</taxon>
        <taxon>Coriobacteriales</taxon>
        <taxon>Kribbibacteriaceae</taxon>
        <taxon>Kribbibacterium</taxon>
    </lineage>
</organism>
<dbReference type="PROSITE" id="PS01039">
    <property type="entry name" value="SBP_BACTERIAL_3"/>
    <property type="match status" value="1"/>
</dbReference>
<dbReference type="RefSeq" id="WP_283722738.1">
    <property type="nucleotide sequence ID" value="NZ_JASJEX010000002.1"/>
</dbReference>
<dbReference type="SUPFAM" id="SSF161098">
    <property type="entry name" value="MetI-like"/>
    <property type="match status" value="1"/>
</dbReference>
<dbReference type="NCBIfam" id="TIGR01726">
    <property type="entry name" value="HEQRo_perm_3TM"/>
    <property type="match status" value="1"/>
</dbReference>
<dbReference type="Gene3D" id="3.40.190.10">
    <property type="entry name" value="Periplasmic binding protein-like II"/>
    <property type="match status" value="2"/>
</dbReference>
<evidence type="ECO:0000313" key="12">
    <source>
        <dbReference type="Proteomes" id="UP001431693"/>
    </source>
</evidence>
<keyword evidence="5 9" id="KW-0812">Transmembrane</keyword>
<sequence length="491" mass="52609">MADESTDAQATAQQQVAGSMGISLEEVREACEAVRGKTYVVATDTTFAPFEYRDTAGNLVGIDMDLIRDVADKMGFSVKIDSLGFNAAMLAVDSGNADLCIAGASITDERKQTYDFTDPYFDSGVLMAVSESSDITGYEDLADKTVVVKTGTEGETFAKSIAEKYGFRTVSVDQSSTMVQMVQAGQAEAMFDDYPIVAYGIAQGNGMKAVTEKEAGNSYGAVVKKGENRDLLIAFNVGLAELQADGTYDRIMTQYLGDNWTSDSLDTSAIVQSEQPGFIGLLVQSAPALLEGVKNTLLVTVVAFAGAMVLGIVFGLFKVAHSKVLKAIAGFYVWLFRGTPLLIWAFFFYFAVPQMFGIKLSVFAVGAIALALNAGAYITEIVRGAIQSVDPGQTEAARCLGCSAGLTMRSIVLPQAAKIATPSLINQLIIMVKDSSILLAIGFGELLYQAQQIYAANLRVAEVLFIVALFYLVTISLLTMLANWATRRFAE</sequence>
<dbReference type="SMART" id="SM00062">
    <property type="entry name" value="PBPb"/>
    <property type="match status" value="1"/>
</dbReference>
<keyword evidence="12" id="KW-1185">Reference proteome</keyword>
<evidence type="ECO:0000256" key="2">
    <source>
        <dbReference type="ARBA" id="ARBA00010333"/>
    </source>
</evidence>
<evidence type="ECO:0000256" key="4">
    <source>
        <dbReference type="ARBA" id="ARBA00022475"/>
    </source>
</evidence>
<dbReference type="InterPro" id="IPR043429">
    <property type="entry name" value="ArtM/GltK/GlnP/TcyL/YhdX-like"/>
</dbReference>
<dbReference type="InterPro" id="IPR018313">
    <property type="entry name" value="SBP_3_CS"/>
</dbReference>
<keyword evidence="8 9" id="KW-0472">Membrane</keyword>
<keyword evidence="4" id="KW-1003">Cell membrane</keyword>
<evidence type="ECO:0000256" key="7">
    <source>
        <dbReference type="ARBA" id="ARBA00022989"/>
    </source>
</evidence>
<evidence type="ECO:0000256" key="5">
    <source>
        <dbReference type="ARBA" id="ARBA00022692"/>
    </source>
</evidence>
<evidence type="ECO:0000256" key="8">
    <source>
        <dbReference type="ARBA" id="ARBA00023136"/>
    </source>
</evidence>
<comment type="subcellular location">
    <subcellularLocation>
        <location evidence="1 9">Cell membrane</location>
        <topology evidence="1 9">Multi-pass membrane protein</topology>
    </subcellularLocation>
</comment>
<dbReference type="SUPFAM" id="SSF53850">
    <property type="entry name" value="Periplasmic binding protein-like II"/>
    <property type="match status" value="1"/>
</dbReference>
<dbReference type="EMBL" id="JASJEX010000002">
    <property type="protein sequence ID" value="MDJ1129229.1"/>
    <property type="molecule type" value="Genomic_DNA"/>
</dbReference>
<proteinExistence type="inferred from homology"/>
<feature type="transmembrane region" description="Helical" evidence="9">
    <location>
        <begin position="358"/>
        <end position="378"/>
    </location>
</feature>
<name>A0ABT6ZJK7_9ACTN</name>
<keyword evidence="6" id="KW-0732">Signal</keyword>
<dbReference type="InterPro" id="IPR001638">
    <property type="entry name" value="Solute-binding_3/MltF_N"/>
</dbReference>
<evidence type="ECO:0000256" key="3">
    <source>
        <dbReference type="ARBA" id="ARBA00022448"/>
    </source>
</evidence>